<protein>
    <recommendedName>
        <fullName evidence="2">CBM2 domain-containing protein</fullName>
    </recommendedName>
</protein>
<proteinExistence type="predicted"/>
<feature type="region of interest" description="Disordered" evidence="1">
    <location>
        <begin position="57"/>
        <end position="95"/>
    </location>
</feature>
<evidence type="ECO:0000313" key="3">
    <source>
        <dbReference type="EMBL" id="GIE02578.1"/>
    </source>
</evidence>
<organism evidence="3 4">
    <name type="scientific">Paractinoplanes durhamensis</name>
    <dbReference type="NCBI Taxonomy" id="113563"/>
    <lineage>
        <taxon>Bacteria</taxon>
        <taxon>Bacillati</taxon>
        <taxon>Actinomycetota</taxon>
        <taxon>Actinomycetes</taxon>
        <taxon>Micromonosporales</taxon>
        <taxon>Micromonosporaceae</taxon>
        <taxon>Paractinoplanes</taxon>
    </lineage>
</organism>
<dbReference type="RefSeq" id="WP_203728316.1">
    <property type="nucleotide sequence ID" value="NZ_BAAATX010000024.1"/>
</dbReference>
<reference evidence="3 4" key="1">
    <citation type="submission" date="2021-01" db="EMBL/GenBank/DDBJ databases">
        <title>Whole genome shotgun sequence of Actinoplanes durhamensis NBRC 14914.</title>
        <authorList>
            <person name="Komaki H."/>
            <person name="Tamura T."/>
        </authorList>
    </citation>
    <scope>NUCLEOTIDE SEQUENCE [LARGE SCALE GENOMIC DNA]</scope>
    <source>
        <strain evidence="3 4">NBRC 14914</strain>
    </source>
</reference>
<evidence type="ECO:0000313" key="4">
    <source>
        <dbReference type="Proteomes" id="UP000637628"/>
    </source>
</evidence>
<dbReference type="Pfam" id="PF00553">
    <property type="entry name" value="CBM_2"/>
    <property type="match status" value="1"/>
</dbReference>
<gene>
    <name evidence="3" type="ORF">Adu01nite_39280</name>
</gene>
<feature type="domain" description="CBM2" evidence="2">
    <location>
        <begin position="99"/>
        <end position="207"/>
    </location>
</feature>
<dbReference type="Proteomes" id="UP000637628">
    <property type="component" value="Unassembled WGS sequence"/>
</dbReference>
<keyword evidence="4" id="KW-1185">Reference proteome</keyword>
<evidence type="ECO:0000259" key="2">
    <source>
        <dbReference type="PROSITE" id="PS51173"/>
    </source>
</evidence>
<evidence type="ECO:0000256" key="1">
    <source>
        <dbReference type="SAM" id="MobiDB-lite"/>
    </source>
</evidence>
<dbReference type="InterPro" id="IPR012291">
    <property type="entry name" value="CBM2_carb-bd_dom_sf"/>
</dbReference>
<dbReference type="InterPro" id="IPR008965">
    <property type="entry name" value="CBM2/CBM3_carb-bd_dom_sf"/>
</dbReference>
<dbReference type="PROSITE" id="PS51173">
    <property type="entry name" value="CBM2"/>
    <property type="match status" value="1"/>
</dbReference>
<dbReference type="SMART" id="SM00637">
    <property type="entry name" value="CBD_II"/>
    <property type="match status" value="1"/>
</dbReference>
<sequence length="207" mass="21028">MSAKHSARPLGPARIILSAATAVLVMLVVWIAVRAVGPASASDLPAVALPSASAVPLAATPTTSPTPTPSATSASAKPKKSRTPVAEKTSRTPVVTRTTRPAANDFSATVSLGANWDQGYVAMVRIKNTGDRAAGWTVTVSHSGVDDLRLTNTWNARGSQQGNRLTFTGGELAPGASFSFGYQVSKGGRGNARPSGCSVVGGKCGVS</sequence>
<dbReference type="InterPro" id="IPR001919">
    <property type="entry name" value="CBD2"/>
</dbReference>
<dbReference type="EMBL" id="BOML01000032">
    <property type="protein sequence ID" value="GIE02578.1"/>
    <property type="molecule type" value="Genomic_DNA"/>
</dbReference>
<accession>A0ABQ3YYC2</accession>
<dbReference type="Gene3D" id="2.60.40.290">
    <property type="match status" value="1"/>
</dbReference>
<dbReference type="SUPFAM" id="SSF49384">
    <property type="entry name" value="Carbohydrate-binding domain"/>
    <property type="match status" value="1"/>
</dbReference>
<feature type="compositionally biased region" description="Low complexity" evidence="1">
    <location>
        <begin position="57"/>
        <end position="76"/>
    </location>
</feature>
<comment type="caution">
    <text evidence="3">The sequence shown here is derived from an EMBL/GenBank/DDBJ whole genome shotgun (WGS) entry which is preliminary data.</text>
</comment>
<name>A0ABQ3YYC2_9ACTN</name>